<comment type="caution">
    <text evidence="1">The sequence shown here is derived from an EMBL/GenBank/DDBJ whole genome shotgun (WGS) entry which is preliminary data.</text>
</comment>
<dbReference type="Gene3D" id="3.40.50.150">
    <property type="entry name" value="Vaccinia Virus protein VP39"/>
    <property type="match status" value="1"/>
</dbReference>
<accession>A0A1J7C2S8</accession>
<organism evidence="1 2">
    <name type="scientific">Mangrovactinospora gilvigrisea</name>
    <dbReference type="NCBI Taxonomy" id="1428644"/>
    <lineage>
        <taxon>Bacteria</taxon>
        <taxon>Bacillati</taxon>
        <taxon>Actinomycetota</taxon>
        <taxon>Actinomycetes</taxon>
        <taxon>Kitasatosporales</taxon>
        <taxon>Streptomycetaceae</taxon>
        <taxon>Mangrovactinospora</taxon>
    </lineage>
</organism>
<dbReference type="RefSeq" id="WP_071658178.1">
    <property type="nucleotide sequence ID" value="NZ_MLCF01000127.1"/>
</dbReference>
<dbReference type="AlphaFoldDB" id="A0A1J7C2S8"/>
<dbReference type="GO" id="GO:0008168">
    <property type="term" value="F:methyltransferase activity"/>
    <property type="evidence" value="ECO:0007669"/>
    <property type="project" value="UniProtKB-KW"/>
</dbReference>
<evidence type="ECO:0000313" key="2">
    <source>
        <dbReference type="Proteomes" id="UP000243342"/>
    </source>
</evidence>
<keyword evidence="1" id="KW-0808">Transferase</keyword>
<name>A0A1J7C2S8_9ACTN</name>
<dbReference type="Proteomes" id="UP000243342">
    <property type="component" value="Unassembled WGS sequence"/>
</dbReference>
<dbReference type="InterPro" id="IPR029063">
    <property type="entry name" value="SAM-dependent_MTases_sf"/>
</dbReference>
<dbReference type="OrthoDB" id="1637728at2"/>
<keyword evidence="2" id="KW-1185">Reference proteome</keyword>
<proteinExistence type="predicted"/>
<dbReference type="STRING" id="1428644.BIV57_19335"/>
<evidence type="ECO:0000313" key="1">
    <source>
        <dbReference type="EMBL" id="OIV35872.1"/>
    </source>
</evidence>
<protein>
    <submittedName>
        <fullName evidence="1">DNA modification methylase</fullName>
    </submittedName>
</protein>
<gene>
    <name evidence="1" type="ORF">BIV57_19335</name>
</gene>
<dbReference type="SUPFAM" id="SSF53335">
    <property type="entry name" value="S-adenosyl-L-methionine-dependent methyltransferases"/>
    <property type="match status" value="1"/>
</dbReference>
<dbReference type="EMBL" id="MLCF01000127">
    <property type="protein sequence ID" value="OIV35872.1"/>
    <property type="molecule type" value="Genomic_DNA"/>
</dbReference>
<sequence>MPESTSPRGYAALIAPSSNRVYTKTAPRMAAGELELFGRALLGGRLSEIGEHTIGGVPYLGFRADGGTLDAEAVRALSNLSSLYALFELVGEGDDTLLRPVALERLDTLDDDLITIQKYVGKTNEQFTKLLLNATALAMDDPTAMLRRPLRVLDPMCGRGTTLNQVLMYGWDAAGMDVDGKDFDAYATFLRTWLKDKRMKHKAGVQPIRRNKERLGRRFEAEFGLSKEQYRAGEVRTVDVVHADTLRAAEFWRPAAFDLVVADAPYGVQHGSTVRGGGLARRPLELLAEAAPVWAALVRPGGAVGVSFNTHTASGDAVAELLAEAGLTPVAGPEAGFRHRVDQAIDRDLVVARRPRRG</sequence>
<dbReference type="GO" id="GO:0032259">
    <property type="term" value="P:methylation"/>
    <property type="evidence" value="ECO:0007669"/>
    <property type="project" value="UniProtKB-KW"/>
</dbReference>
<reference evidence="1 2" key="1">
    <citation type="submission" date="2016-10" db="EMBL/GenBank/DDBJ databases">
        <title>Genome sequence of Streptomyces gilvigriseus MUSC 26.</title>
        <authorList>
            <person name="Lee L.-H."/>
            <person name="Ser H.-L."/>
        </authorList>
    </citation>
    <scope>NUCLEOTIDE SEQUENCE [LARGE SCALE GENOMIC DNA]</scope>
    <source>
        <strain evidence="1 2">MUSC 26</strain>
    </source>
</reference>
<keyword evidence="1" id="KW-0489">Methyltransferase</keyword>